<dbReference type="InterPro" id="IPR011051">
    <property type="entry name" value="RmlC_Cupin_sf"/>
</dbReference>
<accession>J6EVD4</accession>
<dbReference type="Pfam" id="PF07883">
    <property type="entry name" value="Cupin_2"/>
    <property type="match status" value="1"/>
</dbReference>
<dbReference type="GeneID" id="25985961"/>
<proteinExistence type="predicted"/>
<evidence type="ECO:0000313" key="2">
    <source>
        <dbReference type="EMBL" id="EJT48539.1"/>
    </source>
</evidence>
<dbReference type="SUPFAM" id="SSF51182">
    <property type="entry name" value="RmlC-like cupins"/>
    <property type="match status" value="1"/>
</dbReference>
<dbReference type="InterPro" id="IPR052044">
    <property type="entry name" value="PKS_Associated_Protein"/>
</dbReference>
<dbReference type="InterPro" id="IPR013096">
    <property type="entry name" value="Cupin_2"/>
</dbReference>
<dbReference type="AlphaFoldDB" id="J6EVD4"/>
<comment type="caution">
    <text evidence="2">The sequence shown here is derived from an EMBL/GenBank/DDBJ whole genome shotgun (WGS) entry which is preliminary data.</text>
</comment>
<dbReference type="KEGG" id="tasa:A1Q1_02447"/>
<dbReference type="RefSeq" id="XP_014179184.1">
    <property type="nucleotide sequence ID" value="XM_014323709.1"/>
</dbReference>
<dbReference type="VEuPathDB" id="FungiDB:A1Q1_02447"/>
<name>J6EVD4_TRIAS</name>
<dbReference type="EMBL" id="ALBS01000202">
    <property type="protein sequence ID" value="EJT48539.1"/>
    <property type="molecule type" value="Genomic_DNA"/>
</dbReference>
<protein>
    <submittedName>
        <fullName evidence="2">Cyclic nucleotide-binding protein</fullName>
    </submittedName>
</protein>
<dbReference type="Proteomes" id="UP000002748">
    <property type="component" value="Unassembled WGS sequence"/>
</dbReference>
<feature type="domain" description="Cupin type-2" evidence="1">
    <location>
        <begin position="44"/>
        <end position="116"/>
    </location>
</feature>
<dbReference type="PANTHER" id="PTHR36114">
    <property type="entry name" value="16.7 KDA PROTEIN IN WHIE LOCUS"/>
    <property type="match status" value="1"/>
</dbReference>
<dbReference type="PANTHER" id="PTHR36114:SF1">
    <property type="entry name" value="16.7 KDA PROTEIN IN WHIE LOCUS"/>
    <property type="match status" value="1"/>
</dbReference>
<reference evidence="2 3" key="1">
    <citation type="journal article" date="2012" name="Eukaryot. Cell">
        <title>Draft genome sequence of CBS 2479, the standard type strain of Trichosporon asahii.</title>
        <authorList>
            <person name="Yang R.Y."/>
            <person name="Li H.T."/>
            <person name="Zhu H."/>
            <person name="Zhou G.P."/>
            <person name="Wang M."/>
            <person name="Wang L."/>
        </authorList>
    </citation>
    <scope>NUCLEOTIDE SEQUENCE [LARGE SCALE GENOMIC DNA]</scope>
    <source>
        <strain evidence="3">ATCC 90039 / CBS 2479 / JCM 2466 / KCTC 7840 / NCYC 2677 / UAMH 7654</strain>
    </source>
</reference>
<dbReference type="OrthoDB" id="204928at2759"/>
<dbReference type="Gene3D" id="2.60.120.10">
    <property type="entry name" value="Jelly Rolls"/>
    <property type="match status" value="1"/>
</dbReference>
<organism evidence="2 3">
    <name type="scientific">Trichosporon asahii var. asahii (strain ATCC 90039 / CBS 2479 / JCM 2466 / KCTC 7840 / NBRC 103889/ NCYC 2677 / UAMH 7654)</name>
    <name type="common">Yeast</name>
    <dbReference type="NCBI Taxonomy" id="1186058"/>
    <lineage>
        <taxon>Eukaryota</taxon>
        <taxon>Fungi</taxon>
        <taxon>Dikarya</taxon>
        <taxon>Basidiomycota</taxon>
        <taxon>Agaricomycotina</taxon>
        <taxon>Tremellomycetes</taxon>
        <taxon>Trichosporonales</taxon>
        <taxon>Trichosporonaceae</taxon>
        <taxon>Trichosporon</taxon>
    </lineage>
</organism>
<evidence type="ECO:0000313" key="3">
    <source>
        <dbReference type="Proteomes" id="UP000002748"/>
    </source>
</evidence>
<dbReference type="HOGENOM" id="CLU_1817156_0_0_1"/>
<sequence length="142" mass="15857">MATLSMNTNSVFHVPPPTSSALLNNEPALQVNDQDLTIMTVKGQYYWHVHASSDEMFYVMDGDLTLQMRPVRQEGEPERAEDDADRTIQLTKGDIFVVPKNTEHRSGSKEGAQVMFLLRQGSLDFMSDDKVEEGGKITGHGE</sequence>
<gene>
    <name evidence="2" type="ORF">A1Q1_02447</name>
</gene>
<evidence type="ECO:0000259" key="1">
    <source>
        <dbReference type="Pfam" id="PF07883"/>
    </source>
</evidence>
<dbReference type="InterPro" id="IPR014710">
    <property type="entry name" value="RmlC-like_jellyroll"/>
</dbReference>